<reference evidence="5 6" key="1">
    <citation type="journal article" date="2014" name="Int. J. Syst. Evol. Microbiol.">
        <title>Ramlibacter solisilvae sp. nov., isolated from forest soil, and emended description of the genus Ramlibacter.</title>
        <authorList>
            <person name="Lee H.J."/>
            <person name="Lee S.H."/>
            <person name="Lee S.S."/>
            <person name="Lee J.S."/>
            <person name="Kim Y."/>
            <person name="Kim S.C."/>
            <person name="Jeon C.O."/>
        </authorList>
    </citation>
    <scope>NUCLEOTIDE SEQUENCE [LARGE SCALE GENOMIC DNA]</scope>
    <source>
        <strain evidence="5 6">5-10</strain>
    </source>
</reference>
<dbReference type="EMBL" id="CP010951">
    <property type="protein sequence ID" value="AMO25517.1"/>
    <property type="molecule type" value="Genomic_DNA"/>
</dbReference>
<organism evidence="5 6">
    <name type="scientific">Ramlibacter tataouinensis</name>
    <dbReference type="NCBI Taxonomy" id="94132"/>
    <lineage>
        <taxon>Bacteria</taxon>
        <taxon>Pseudomonadati</taxon>
        <taxon>Pseudomonadota</taxon>
        <taxon>Betaproteobacteria</taxon>
        <taxon>Burkholderiales</taxon>
        <taxon>Comamonadaceae</taxon>
        <taxon>Ramlibacter</taxon>
    </lineage>
</organism>
<dbReference type="AlphaFoldDB" id="A0A127JZZ0"/>
<feature type="domain" description="AMP-dependent synthetase/ligase" evidence="4">
    <location>
        <begin position="14"/>
        <end position="385"/>
    </location>
</feature>
<evidence type="ECO:0000256" key="1">
    <source>
        <dbReference type="ARBA" id="ARBA00022741"/>
    </source>
</evidence>
<dbReference type="Pfam" id="PF23562">
    <property type="entry name" value="AMP-binding_C_3"/>
    <property type="match status" value="1"/>
</dbReference>
<dbReference type="InterPro" id="IPR000873">
    <property type="entry name" value="AMP-dep_synth/lig_dom"/>
</dbReference>
<dbReference type="Proteomes" id="UP000070433">
    <property type="component" value="Chromosome"/>
</dbReference>
<dbReference type="PROSITE" id="PS00455">
    <property type="entry name" value="AMP_BINDING"/>
    <property type="match status" value="1"/>
</dbReference>
<gene>
    <name evidence="5" type="ORF">UC35_16565</name>
</gene>
<evidence type="ECO:0000259" key="4">
    <source>
        <dbReference type="Pfam" id="PF00501"/>
    </source>
</evidence>
<protein>
    <submittedName>
        <fullName evidence="5">AMP-binding acetyl-CoA synthetase</fullName>
    </submittedName>
</protein>
<keyword evidence="1" id="KW-0547">Nucleotide-binding</keyword>
<dbReference type="PANTHER" id="PTHR43272">
    <property type="entry name" value="LONG-CHAIN-FATTY-ACID--COA LIGASE"/>
    <property type="match status" value="1"/>
</dbReference>
<evidence type="ECO:0000256" key="3">
    <source>
        <dbReference type="ARBA" id="ARBA00024484"/>
    </source>
</evidence>
<accession>A0A127JZZ0</accession>
<sequence>MHRFVHLEGTQPEAIYFTQPYPDGSVVDYSWREVGNQARRMAAYLRSLQLPPASAIAIVGKNSAHWIMADLAIWMAGHVSVPLYSTMGTQMARYIFEHCEPRLLFVGKLDGKTDGWNEIRMAIPEGMPLVGLPMSPVSGARDVPQWDEITARSEPIQDIHQPEPGDLATIIYTSGTTGAPKGVMHSFGGMMAYALGAGEFCRMTPRDRMLSYLPLAHAAERAFVEANSLCHGVHVYFSDSLETFAQDLQRARPTLFISMPRLWTKFYGAVCARLPLRKQKLLFALPIVSGLFRKKILRLLGLDAVRIAFTGSAPLAPEITGWYRSLGLELLDVYGMSEDFCWSHYSRPGLVRMGYSGQTLPGVERRIDDNGEILIKSITGMMGYYKQPELTAQCMTADGFFRTGDRGEVDEIGRLKITGRVKDIFKTSKGKYIAPAPIENQLTHPMVEAVCVAGAAQDQPFALAMLSVDGRKQLLDLQGKLTLTAELETMLEHVNAALEKHEKLDYLVVVNELWSADNGFLTPTMKIRRNAIEERYVSKVAQWAAAGAKVVFDR</sequence>
<dbReference type="Pfam" id="PF00501">
    <property type="entry name" value="AMP-binding"/>
    <property type="match status" value="1"/>
</dbReference>
<dbReference type="Gene3D" id="3.40.50.12780">
    <property type="entry name" value="N-terminal domain of ligase-like"/>
    <property type="match status" value="1"/>
</dbReference>
<dbReference type="PATRIC" id="fig|94132.3.peg.3380"/>
<keyword evidence="6" id="KW-1185">Reference proteome</keyword>
<evidence type="ECO:0000313" key="5">
    <source>
        <dbReference type="EMBL" id="AMO25517.1"/>
    </source>
</evidence>
<dbReference type="SUPFAM" id="SSF56801">
    <property type="entry name" value="Acetyl-CoA synthetase-like"/>
    <property type="match status" value="1"/>
</dbReference>
<dbReference type="Gene3D" id="3.30.300.30">
    <property type="match status" value="1"/>
</dbReference>
<keyword evidence="2" id="KW-0067">ATP-binding</keyword>
<dbReference type="InterPro" id="IPR042099">
    <property type="entry name" value="ANL_N_sf"/>
</dbReference>
<dbReference type="GO" id="GO:0004467">
    <property type="term" value="F:long-chain fatty acid-CoA ligase activity"/>
    <property type="evidence" value="ECO:0007669"/>
    <property type="project" value="UniProtKB-EC"/>
</dbReference>
<evidence type="ECO:0000313" key="6">
    <source>
        <dbReference type="Proteomes" id="UP000070433"/>
    </source>
</evidence>
<evidence type="ECO:0000256" key="2">
    <source>
        <dbReference type="ARBA" id="ARBA00022840"/>
    </source>
</evidence>
<comment type="catalytic activity">
    <reaction evidence="3">
        <text>a long-chain fatty acid + ATP + CoA = a long-chain fatty acyl-CoA + AMP + diphosphate</text>
        <dbReference type="Rhea" id="RHEA:15421"/>
        <dbReference type="ChEBI" id="CHEBI:30616"/>
        <dbReference type="ChEBI" id="CHEBI:33019"/>
        <dbReference type="ChEBI" id="CHEBI:57287"/>
        <dbReference type="ChEBI" id="CHEBI:57560"/>
        <dbReference type="ChEBI" id="CHEBI:83139"/>
        <dbReference type="ChEBI" id="CHEBI:456215"/>
        <dbReference type="EC" id="6.2.1.3"/>
    </reaction>
    <physiologicalReaction direction="left-to-right" evidence="3">
        <dbReference type="Rhea" id="RHEA:15422"/>
    </physiologicalReaction>
</comment>
<proteinExistence type="predicted"/>
<dbReference type="InterPro" id="IPR020845">
    <property type="entry name" value="AMP-binding_CS"/>
</dbReference>
<dbReference type="GO" id="GO:0005524">
    <property type="term" value="F:ATP binding"/>
    <property type="evidence" value="ECO:0007669"/>
    <property type="project" value="UniProtKB-KW"/>
</dbReference>
<dbReference type="InterPro" id="IPR045851">
    <property type="entry name" value="AMP-bd_C_sf"/>
</dbReference>
<name>A0A127JZZ0_9BURK</name>
<dbReference type="GO" id="GO:0016020">
    <property type="term" value="C:membrane"/>
    <property type="evidence" value="ECO:0007669"/>
    <property type="project" value="TreeGrafter"/>
</dbReference>
<dbReference type="PANTHER" id="PTHR43272:SF33">
    <property type="entry name" value="AMP-BINDING DOMAIN-CONTAINING PROTEIN-RELATED"/>
    <property type="match status" value="1"/>
</dbReference>